<dbReference type="Proteomes" id="UP000276133">
    <property type="component" value="Unassembled WGS sequence"/>
</dbReference>
<comment type="caution">
    <text evidence="2">The sequence shown here is derived from an EMBL/GenBank/DDBJ whole genome shotgun (WGS) entry which is preliminary data.</text>
</comment>
<gene>
    <name evidence="2" type="ORF">BpHYR1_031366</name>
</gene>
<evidence type="ECO:0000256" key="1">
    <source>
        <dbReference type="SAM" id="Phobius"/>
    </source>
</evidence>
<feature type="transmembrane region" description="Helical" evidence="1">
    <location>
        <begin position="119"/>
        <end position="138"/>
    </location>
</feature>
<keyword evidence="3" id="KW-1185">Reference proteome</keyword>
<evidence type="ECO:0000313" key="3">
    <source>
        <dbReference type="Proteomes" id="UP000276133"/>
    </source>
</evidence>
<keyword evidence="1" id="KW-0472">Membrane</keyword>
<keyword evidence="1" id="KW-0812">Transmembrane</keyword>
<dbReference type="EMBL" id="REGN01000548">
    <property type="protein sequence ID" value="RNA41143.1"/>
    <property type="molecule type" value="Genomic_DNA"/>
</dbReference>
<name>A0A3M7SZ99_BRAPC</name>
<protein>
    <submittedName>
        <fullName evidence="2">Uncharacterized protein</fullName>
    </submittedName>
</protein>
<dbReference type="AlphaFoldDB" id="A0A3M7SZ99"/>
<proteinExistence type="predicted"/>
<keyword evidence="1" id="KW-1133">Transmembrane helix</keyword>
<reference evidence="2 3" key="1">
    <citation type="journal article" date="2018" name="Sci. Rep.">
        <title>Genomic signatures of local adaptation to the degree of environmental predictability in rotifers.</title>
        <authorList>
            <person name="Franch-Gras L."/>
            <person name="Hahn C."/>
            <person name="Garcia-Roger E.M."/>
            <person name="Carmona M.J."/>
            <person name="Serra M."/>
            <person name="Gomez A."/>
        </authorList>
    </citation>
    <scope>NUCLEOTIDE SEQUENCE [LARGE SCALE GENOMIC DNA]</scope>
    <source>
        <strain evidence="2">HYR1</strain>
    </source>
</reference>
<accession>A0A3M7SZ99</accession>
<evidence type="ECO:0000313" key="2">
    <source>
        <dbReference type="EMBL" id="RNA41143.1"/>
    </source>
</evidence>
<sequence>MEIYLFLEFNFNISNNTRGTNELFFCKIIHSLLEALKQVEWALTRFINRKINTENLFSSNKTQVKSKSGLDLSLQSYQNFINFKYLFPLNEPDHEKMIFNNIKVSNNFKFLWKTSRKTYFVYKWIYLIILLKNLLMIYKR</sequence>
<organism evidence="2 3">
    <name type="scientific">Brachionus plicatilis</name>
    <name type="common">Marine rotifer</name>
    <name type="synonym">Brachionus muelleri</name>
    <dbReference type="NCBI Taxonomy" id="10195"/>
    <lineage>
        <taxon>Eukaryota</taxon>
        <taxon>Metazoa</taxon>
        <taxon>Spiralia</taxon>
        <taxon>Gnathifera</taxon>
        <taxon>Rotifera</taxon>
        <taxon>Eurotatoria</taxon>
        <taxon>Monogononta</taxon>
        <taxon>Pseudotrocha</taxon>
        <taxon>Ploima</taxon>
        <taxon>Brachionidae</taxon>
        <taxon>Brachionus</taxon>
    </lineage>
</organism>